<dbReference type="Pfam" id="PF00385">
    <property type="entry name" value="Chromo"/>
    <property type="match status" value="1"/>
</dbReference>
<proteinExistence type="predicted"/>
<protein>
    <recommendedName>
        <fullName evidence="2">Chromo domain-containing protein</fullName>
    </recommendedName>
</protein>
<dbReference type="Proteomes" id="UP000596742">
    <property type="component" value="Unassembled WGS sequence"/>
</dbReference>
<evidence type="ECO:0000313" key="3">
    <source>
        <dbReference type="EMBL" id="VDI64042.1"/>
    </source>
</evidence>
<dbReference type="InterPro" id="IPR000953">
    <property type="entry name" value="Chromo/chromo_shadow_dom"/>
</dbReference>
<evidence type="ECO:0000259" key="2">
    <source>
        <dbReference type="PROSITE" id="PS50013"/>
    </source>
</evidence>
<organism evidence="3 4">
    <name type="scientific">Mytilus galloprovincialis</name>
    <name type="common">Mediterranean mussel</name>
    <dbReference type="NCBI Taxonomy" id="29158"/>
    <lineage>
        <taxon>Eukaryota</taxon>
        <taxon>Metazoa</taxon>
        <taxon>Spiralia</taxon>
        <taxon>Lophotrochozoa</taxon>
        <taxon>Mollusca</taxon>
        <taxon>Bivalvia</taxon>
        <taxon>Autobranchia</taxon>
        <taxon>Pteriomorphia</taxon>
        <taxon>Mytilida</taxon>
        <taxon>Mytiloidea</taxon>
        <taxon>Mytilidae</taxon>
        <taxon>Mytilinae</taxon>
        <taxon>Mytilus</taxon>
    </lineage>
</organism>
<dbReference type="SUPFAM" id="SSF54160">
    <property type="entry name" value="Chromo domain-like"/>
    <property type="match status" value="1"/>
</dbReference>
<dbReference type="OrthoDB" id="6363960at2759"/>
<dbReference type="InterPro" id="IPR016197">
    <property type="entry name" value="Chromo-like_dom_sf"/>
</dbReference>
<name>A0A8B6GHY9_MYTGA</name>
<sequence>MSTPVNYKNKDTMNDYLLRSKRTDLSKMPVTPVASTIPTSINNPSPLSAAKTNRENEASGGTTPAKGTSLTDKNRTLTERLFQPLAQPPSQSTPDQAPMRQQQEDPEKQQLQLQVQNLERQLQLQMQLNQLQPSQPQASQPEARGSKHMGNVSLQKFEGGDQNPIKFWTLFIQYCTLYRFTESETRRQEKNKQHYDKKAKEPDFRVGQKVLIRVYKIPPGLSRKLQDKSDGPYLITQLGPNHTYRLMNCNTRKVMKSLINAQHLRIYHDPRIFRRQDDIIVTPQNNDEENDDHQPNADNAQTVNNEVDKEIVDETTYEVECLLGKKTMNRVVHYKCKWKDGSTPTWEPIDNIAENLIEDYHIKFTQQGKRRKRKGNQNYRYFNQSQD</sequence>
<feature type="region of interest" description="Disordered" evidence="1">
    <location>
        <begin position="1"/>
        <end position="72"/>
    </location>
</feature>
<accession>A0A8B6GHY9</accession>
<feature type="region of interest" description="Disordered" evidence="1">
    <location>
        <begin position="368"/>
        <end position="387"/>
    </location>
</feature>
<dbReference type="Gene3D" id="2.40.50.40">
    <property type="match status" value="1"/>
</dbReference>
<evidence type="ECO:0000256" key="1">
    <source>
        <dbReference type="SAM" id="MobiDB-lite"/>
    </source>
</evidence>
<keyword evidence="4" id="KW-1185">Reference proteome</keyword>
<dbReference type="InterPro" id="IPR023780">
    <property type="entry name" value="Chromo_domain"/>
</dbReference>
<comment type="caution">
    <text evidence="3">The sequence shown here is derived from an EMBL/GenBank/DDBJ whole genome shotgun (WGS) entry which is preliminary data.</text>
</comment>
<dbReference type="AlphaFoldDB" id="A0A8B6GHY9"/>
<dbReference type="EMBL" id="UYJE01008457">
    <property type="protein sequence ID" value="VDI64042.1"/>
    <property type="molecule type" value="Genomic_DNA"/>
</dbReference>
<feature type="compositionally biased region" description="Polar residues" evidence="1">
    <location>
        <begin position="376"/>
        <end position="387"/>
    </location>
</feature>
<feature type="compositionally biased region" description="Polar residues" evidence="1">
    <location>
        <begin position="59"/>
        <end position="71"/>
    </location>
</feature>
<dbReference type="CDD" id="cd00024">
    <property type="entry name" value="CD_CSD"/>
    <property type="match status" value="1"/>
</dbReference>
<feature type="region of interest" description="Disordered" evidence="1">
    <location>
        <begin position="84"/>
        <end position="111"/>
    </location>
</feature>
<gene>
    <name evidence="3" type="ORF">MGAL_10B037218</name>
</gene>
<reference evidence="3" key="1">
    <citation type="submission" date="2018-11" db="EMBL/GenBank/DDBJ databases">
        <authorList>
            <person name="Alioto T."/>
            <person name="Alioto T."/>
        </authorList>
    </citation>
    <scope>NUCLEOTIDE SEQUENCE</scope>
</reference>
<dbReference type="PROSITE" id="PS50013">
    <property type="entry name" value="CHROMO_2"/>
    <property type="match status" value="1"/>
</dbReference>
<feature type="domain" description="Chromo" evidence="2">
    <location>
        <begin position="317"/>
        <end position="376"/>
    </location>
</feature>
<feature type="compositionally biased region" description="Polar residues" evidence="1">
    <location>
        <begin position="33"/>
        <end position="46"/>
    </location>
</feature>
<dbReference type="SMART" id="SM00298">
    <property type="entry name" value="CHROMO"/>
    <property type="match status" value="1"/>
</dbReference>
<evidence type="ECO:0000313" key="4">
    <source>
        <dbReference type="Proteomes" id="UP000596742"/>
    </source>
</evidence>